<dbReference type="OrthoDB" id="120976at2759"/>
<dbReference type="Proteomes" id="UP000663891">
    <property type="component" value="Unassembled WGS sequence"/>
</dbReference>
<feature type="domain" description="NACHT" evidence="7">
    <location>
        <begin position="317"/>
        <end position="443"/>
    </location>
</feature>
<evidence type="ECO:0000256" key="1">
    <source>
        <dbReference type="ARBA" id="ARBA00009558"/>
    </source>
</evidence>
<gene>
    <name evidence="8" type="ORF">JYZ213_LOCUS5989</name>
    <name evidence="11" type="ORF">OKA104_LOCUS31249</name>
    <name evidence="10" type="ORF">OXD698_LOCUS23342</name>
    <name evidence="9" type="ORF">VCS650_LOCUS5789</name>
</gene>
<evidence type="ECO:0000259" key="7">
    <source>
        <dbReference type="PROSITE" id="PS50837"/>
    </source>
</evidence>
<dbReference type="InterPro" id="IPR011989">
    <property type="entry name" value="ARM-like"/>
</dbReference>
<dbReference type="SUPFAM" id="SSF52540">
    <property type="entry name" value="P-loop containing nucleoside triphosphate hydrolases"/>
    <property type="match status" value="1"/>
</dbReference>
<dbReference type="Gene3D" id="3.40.50.300">
    <property type="entry name" value="P-loop containing nucleotide triphosphate hydrolases"/>
    <property type="match status" value="1"/>
</dbReference>
<dbReference type="InterPro" id="IPR016024">
    <property type="entry name" value="ARM-type_fold"/>
</dbReference>
<dbReference type="EMBL" id="CAJOAZ010002062">
    <property type="protein sequence ID" value="CAF3889606.1"/>
    <property type="molecule type" value="Genomic_DNA"/>
</dbReference>
<dbReference type="GO" id="GO:0106274">
    <property type="term" value="F:NAD+-protein-arginine ADP-ribosyltransferase activity"/>
    <property type="evidence" value="ECO:0007669"/>
    <property type="project" value="UniProtKB-EC"/>
</dbReference>
<dbReference type="EMBL" id="CAJNOG010000036">
    <property type="protein sequence ID" value="CAF0815001.1"/>
    <property type="molecule type" value="Genomic_DNA"/>
</dbReference>
<dbReference type="Pfam" id="PF05729">
    <property type="entry name" value="NACHT"/>
    <property type="match status" value="1"/>
</dbReference>
<evidence type="ECO:0000313" key="9">
    <source>
        <dbReference type="EMBL" id="CAF0834486.1"/>
    </source>
</evidence>
<evidence type="ECO:0000313" key="8">
    <source>
        <dbReference type="EMBL" id="CAF0815001.1"/>
    </source>
</evidence>
<dbReference type="EC" id="2.4.2.31" evidence="6"/>
<dbReference type="InterPro" id="IPR000768">
    <property type="entry name" value="ART"/>
</dbReference>
<keyword evidence="3 6" id="KW-0808">Transferase</keyword>
<dbReference type="EMBL" id="CAJNON010000034">
    <property type="protein sequence ID" value="CAF0834486.1"/>
    <property type="molecule type" value="Genomic_DNA"/>
</dbReference>
<evidence type="ECO:0000256" key="2">
    <source>
        <dbReference type="ARBA" id="ARBA00022676"/>
    </source>
</evidence>
<dbReference type="SUPFAM" id="SSF56399">
    <property type="entry name" value="ADP-ribosylation"/>
    <property type="match status" value="1"/>
</dbReference>
<dbReference type="PANTHER" id="PTHR46844:SF1">
    <property type="entry name" value="SLR5058 PROTEIN"/>
    <property type="match status" value="1"/>
</dbReference>
<reference evidence="10" key="1">
    <citation type="submission" date="2021-02" db="EMBL/GenBank/DDBJ databases">
        <authorList>
            <person name="Nowell W R."/>
        </authorList>
    </citation>
    <scope>NUCLEOTIDE SEQUENCE</scope>
</reference>
<sequence>MPHERFINKILELKESNSSPIYGYEHMPILSLEESVQEIKTLVPEVLKYVATAKEKCNHDLTLLTKDESAAIYLYTMQTRYLECLNSTLRSEKRNEIEPWFAYLKLLMTALDKLPSIKATIWRGINCDDTLTFVDNDVHLWWSITSCSRDLKIVEIYIGEKGTLFAIEAIHGKDISAFSAFSNELEIILIPGTHVRRKENCESLNYKDSFFIIHLEEEYLDHVLINEANDLSKRIKHEYQQFNRIERLMNPSKSFPMEQSYVNLAVVETKEQQEKEKKLLNNQTNNEIIISTYEEIYGTKTRIDIKDIFKKCTDSTKGVLVLGRAGIGKTTFCRYVTYRWAKGEIWCQYKLVILIQLRLLKTNRYPPGRTYSLIDLVQNQYFPCNTLSEIDRQYFTEQCDKGQVLWILDGYDEIVQNIPEHLKEVFDYIRKTQYHILTSRPYAIDLSYDVKMEIIGFTDDDITQYVEQFFDQITNEIDDASFQAKKLLNFLKRNPRVWGIAHIPVNLELICSLWCDTDWSETTTLTMTTIYDKMIEELCRRHLQKGNISSNQMTQQDVYDHLHNELSFLENLAFNGMNSKSIILPPKLLRMASKESKYSLQHPSNVLNIGILKSVDYKPIGTRIEPDKNHYFLHLSFQEHFAARYLVNTLNSPTAQKEKVLDFIKTNKYNQRFELVFSFVSGLLMIDSDEKQGLILFWETLLTEPLDLIGLKHIQIVISCLEEASCNPIIPQYRESLALIIKWINWYVCPNRYFLVQHLPISLRRSPSLVNQREVIDTFVSLYKDKDPVKRSNMCLFMIGLPIFDSSLNLTQLHLTALDDENIEVRKNVCKALGEMGEKAAVPEVIDKLIILLGDTRGFFGSNACQALEQISEKSSTDEVINRFFTLLCHQDNFIRSQAHEALGKAGKTAANGIVINRLLHLLDDTNAIVKSCACIVLRKIGKQAATNEVIHKLEILLEDENEYVRWNATEVLKEMTEKPATNEISDESLLLLCDKNRFIESNMSSARCHMNEKQALNKLIIKIMDFLRSTDGHIRSSACDALGIMGEKVATTEVLQVLTTLRNDKNNELRWSAYEALENMGISSTSDEMMRVLLDIAYQDESAINSIVCTRGQKILRFLTRTTDLKENTVQKLSMYKKKLEWCFLANFTPEKCIKAYLETEIRWWLPFTTRVIIMYGYGLNITETGVILLSNEEPVEIPFSTIKLDQDLRNYFTDWMSKSLHMLE</sequence>
<dbReference type="PANTHER" id="PTHR46844">
    <property type="entry name" value="SLR5058 PROTEIN"/>
    <property type="match status" value="1"/>
</dbReference>
<comment type="similarity">
    <text evidence="1 6">Belongs to the Arg-specific ADP-ribosyltransferase family.</text>
</comment>
<proteinExistence type="inferred from homology"/>
<evidence type="ECO:0000256" key="5">
    <source>
        <dbReference type="ARBA" id="ARBA00047597"/>
    </source>
</evidence>
<evidence type="ECO:0000256" key="3">
    <source>
        <dbReference type="ARBA" id="ARBA00022679"/>
    </source>
</evidence>
<keyword evidence="2 6" id="KW-0328">Glycosyltransferase</keyword>
<evidence type="ECO:0000256" key="6">
    <source>
        <dbReference type="RuleBase" id="RU361228"/>
    </source>
</evidence>
<keyword evidence="6" id="KW-0521">NADP</keyword>
<comment type="caution">
    <text evidence="10">The sequence shown here is derived from an EMBL/GenBank/DDBJ whole genome shotgun (WGS) entry which is preliminary data.</text>
</comment>
<dbReference type="InterPro" id="IPR007111">
    <property type="entry name" value="NACHT_NTPase"/>
</dbReference>
<evidence type="ECO:0000313" key="11">
    <source>
        <dbReference type="EMBL" id="CAF4025692.1"/>
    </source>
</evidence>
<dbReference type="Proteomes" id="UP000663881">
    <property type="component" value="Unassembled WGS sequence"/>
</dbReference>
<organism evidence="10 12">
    <name type="scientific">Adineta steineri</name>
    <dbReference type="NCBI Taxonomy" id="433720"/>
    <lineage>
        <taxon>Eukaryota</taxon>
        <taxon>Metazoa</taxon>
        <taxon>Spiralia</taxon>
        <taxon>Gnathifera</taxon>
        <taxon>Rotifera</taxon>
        <taxon>Eurotatoria</taxon>
        <taxon>Bdelloidea</taxon>
        <taxon>Adinetida</taxon>
        <taxon>Adinetidae</taxon>
        <taxon>Adineta</taxon>
    </lineage>
</organism>
<dbReference type="Gene3D" id="1.25.10.10">
    <property type="entry name" value="Leucine-rich Repeat Variant"/>
    <property type="match status" value="2"/>
</dbReference>
<dbReference type="PROSITE" id="PS51996">
    <property type="entry name" value="TR_MART"/>
    <property type="match status" value="1"/>
</dbReference>
<protein>
    <recommendedName>
        <fullName evidence="6">NAD(P)(+)--arginine ADP-ribosyltransferase</fullName>
        <ecNumber evidence="6">2.4.2.31</ecNumber>
    </recommendedName>
    <alternativeName>
        <fullName evidence="6">Mono(ADP-ribosyl)transferase</fullName>
    </alternativeName>
</protein>
<dbReference type="Proteomes" id="UP000663844">
    <property type="component" value="Unassembled WGS sequence"/>
</dbReference>
<dbReference type="SUPFAM" id="SSF48371">
    <property type="entry name" value="ARM repeat"/>
    <property type="match status" value="1"/>
</dbReference>
<dbReference type="AlphaFoldDB" id="A0A819H3V3"/>
<dbReference type="PROSITE" id="PS50837">
    <property type="entry name" value="NACHT"/>
    <property type="match status" value="1"/>
</dbReference>
<evidence type="ECO:0000313" key="10">
    <source>
        <dbReference type="EMBL" id="CAF3889606.1"/>
    </source>
</evidence>
<dbReference type="EMBL" id="CAJOAY010003503">
    <property type="protein sequence ID" value="CAF4025692.1"/>
    <property type="molecule type" value="Genomic_DNA"/>
</dbReference>
<name>A0A819H3V3_9BILA</name>
<keyword evidence="6" id="KW-0520">NAD</keyword>
<dbReference type="Pfam" id="PF01129">
    <property type="entry name" value="ART"/>
    <property type="match status" value="1"/>
</dbReference>
<comment type="catalytic activity">
    <reaction evidence="5 6">
        <text>L-arginyl-[protein] + NAD(+) = N(omega)-(ADP-D-ribosyl)-L-arginyl-[protein] + nicotinamide + H(+)</text>
        <dbReference type="Rhea" id="RHEA:19149"/>
        <dbReference type="Rhea" id="RHEA-COMP:10532"/>
        <dbReference type="Rhea" id="RHEA-COMP:15087"/>
        <dbReference type="ChEBI" id="CHEBI:15378"/>
        <dbReference type="ChEBI" id="CHEBI:17154"/>
        <dbReference type="ChEBI" id="CHEBI:29965"/>
        <dbReference type="ChEBI" id="CHEBI:57540"/>
        <dbReference type="ChEBI" id="CHEBI:142554"/>
        <dbReference type="EC" id="2.4.2.31"/>
    </reaction>
</comment>
<evidence type="ECO:0000313" key="12">
    <source>
        <dbReference type="Proteomes" id="UP000663844"/>
    </source>
</evidence>
<evidence type="ECO:0000256" key="4">
    <source>
        <dbReference type="ARBA" id="ARBA00022695"/>
    </source>
</evidence>
<dbReference type="GO" id="GO:0016779">
    <property type="term" value="F:nucleotidyltransferase activity"/>
    <property type="evidence" value="ECO:0007669"/>
    <property type="project" value="UniProtKB-KW"/>
</dbReference>
<dbReference type="Proteomes" id="UP000663845">
    <property type="component" value="Unassembled WGS sequence"/>
</dbReference>
<dbReference type="InterPro" id="IPR027417">
    <property type="entry name" value="P-loop_NTPase"/>
</dbReference>
<dbReference type="Gene3D" id="3.90.176.10">
    <property type="entry name" value="Toxin ADP-ribosyltransferase, Chain A, domain 1"/>
    <property type="match status" value="1"/>
</dbReference>
<accession>A0A819H3V3</accession>
<keyword evidence="4" id="KW-0548">Nucleotidyltransferase</keyword>